<evidence type="ECO:0000313" key="8">
    <source>
        <dbReference type="Proteomes" id="UP000187406"/>
    </source>
</evidence>
<dbReference type="AlphaFoldDB" id="A0A1Q3DGZ0"/>
<feature type="region of interest" description="Disordered" evidence="5">
    <location>
        <begin position="85"/>
        <end position="124"/>
    </location>
</feature>
<dbReference type="PANTHER" id="PTHR34359:SF5">
    <property type="entry name" value="CLAVATA3_ESR (CLE)-RELATED PROTEIN 9"/>
    <property type="match status" value="1"/>
</dbReference>
<dbReference type="OrthoDB" id="753861at2759"/>
<reference evidence="8" key="1">
    <citation type="submission" date="2016-04" db="EMBL/GenBank/DDBJ databases">
        <title>Cephalotus genome sequencing.</title>
        <authorList>
            <person name="Fukushima K."/>
            <person name="Hasebe M."/>
            <person name="Fang X."/>
        </authorList>
    </citation>
    <scope>NUCLEOTIDE SEQUENCE [LARGE SCALE GENOMIC DNA]</scope>
    <source>
        <strain evidence="8">cv. St1</strain>
    </source>
</reference>
<feature type="signal peptide" evidence="6">
    <location>
        <begin position="1"/>
        <end position="30"/>
    </location>
</feature>
<dbReference type="PANTHER" id="PTHR34359">
    <property type="entry name" value="CLAVATA3/ESR (CLE)-RELATED PROTEIN 10"/>
    <property type="match status" value="1"/>
</dbReference>
<keyword evidence="4" id="KW-0379">Hydroxylation</keyword>
<feature type="compositionally biased region" description="Basic and acidic residues" evidence="5">
    <location>
        <begin position="100"/>
        <end position="114"/>
    </location>
</feature>
<keyword evidence="8" id="KW-1185">Reference proteome</keyword>
<evidence type="ECO:0000256" key="6">
    <source>
        <dbReference type="SAM" id="SignalP"/>
    </source>
</evidence>
<dbReference type="STRING" id="3775.A0A1Q3DGZ0"/>
<evidence type="ECO:0000256" key="1">
    <source>
        <dbReference type="ARBA" id="ARBA00005416"/>
    </source>
</evidence>
<name>A0A1Q3DGZ0_CEPFO</name>
<gene>
    <name evidence="7" type="ORF">CFOL_v3_35182</name>
</gene>
<evidence type="ECO:0000313" key="7">
    <source>
        <dbReference type="EMBL" id="GAV91796.1"/>
    </source>
</evidence>
<sequence length="124" mass="14022">MKSFPSPTATMSSHCFAILILLHLIFVTSATSISNPASLVTYSRNHQKQPYHHHYHYILHICGSLSHESSRTLCSDLQRIHRYRPLTPLLQPPPTLPSSPDHDIDPRYGVEKRLVPSGPNPLHN</sequence>
<evidence type="ECO:0000256" key="4">
    <source>
        <dbReference type="ARBA" id="ARBA00023278"/>
    </source>
</evidence>
<keyword evidence="6" id="KW-0732">Signal</keyword>
<keyword evidence="2" id="KW-0217">Developmental protein</keyword>
<feature type="chain" id="PRO_5012546631" evidence="6">
    <location>
        <begin position="31"/>
        <end position="124"/>
    </location>
</feature>
<dbReference type="InterPro" id="IPR039618">
    <property type="entry name" value="CLE9-13"/>
</dbReference>
<dbReference type="EMBL" id="BDDD01008089">
    <property type="protein sequence ID" value="GAV91796.1"/>
    <property type="molecule type" value="Genomic_DNA"/>
</dbReference>
<evidence type="ECO:0000256" key="5">
    <source>
        <dbReference type="SAM" id="MobiDB-lite"/>
    </source>
</evidence>
<organism evidence="7 8">
    <name type="scientific">Cephalotus follicularis</name>
    <name type="common">Albany pitcher plant</name>
    <dbReference type="NCBI Taxonomy" id="3775"/>
    <lineage>
        <taxon>Eukaryota</taxon>
        <taxon>Viridiplantae</taxon>
        <taxon>Streptophyta</taxon>
        <taxon>Embryophyta</taxon>
        <taxon>Tracheophyta</taxon>
        <taxon>Spermatophyta</taxon>
        <taxon>Magnoliopsida</taxon>
        <taxon>eudicotyledons</taxon>
        <taxon>Gunneridae</taxon>
        <taxon>Pentapetalae</taxon>
        <taxon>rosids</taxon>
        <taxon>fabids</taxon>
        <taxon>Oxalidales</taxon>
        <taxon>Cephalotaceae</taxon>
        <taxon>Cephalotus</taxon>
    </lineage>
</organism>
<protein>
    <submittedName>
        <fullName evidence="7">Uncharacterized protein</fullName>
    </submittedName>
</protein>
<comment type="similarity">
    <text evidence="1">Belongs to the CLV3/ESR signal peptide family.</text>
</comment>
<dbReference type="Proteomes" id="UP000187406">
    <property type="component" value="Unassembled WGS sequence"/>
</dbReference>
<comment type="caution">
    <text evidence="7">The sequence shown here is derived from an EMBL/GenBank/DDBJ whole genome shotgun (WGS) entry which is preliminary data.</text>
</comment>
<evidence type="ECO:0000256" key="2">
    <source>
        <dbReference type="ARBA" id="ARBA00022473"/>
    </source>
</evidence>
<accession>A0A1Q3DGZ0</accession>
<evidence type="ECO:0000256" key="3">
    <source>
        <dbReference type="ARBA" id="ARBA00022782"/>
    </source>
</evidence>
<dbReference type="GO" id="GO:0030154">
    <property type="term" value="P:cell differentiation"/>
    <property type="evidence" value="ECO:0007669"/>
    <property type="project" value="UniProtKB-KW"/>
</dbReference>
<dbReference type="InParanoid" id="A0A1Q3DGZ0"/>
<keyword evidence="3" id="KW-0221">Differentiation</keyword>
<proteinExistence type="inferred from homology"/>